<dbReference type="Proteomes" id="UP000001052">
    <property type="component" value="Chromosome"/>
</dbReference>
<reference evidence="5 6" key="2">
    <citation type="journal article" date="2010" name="Stand. Genomic Sci.">
        <title>Complete genome sequence of Desulfohalobium retbaense type strain (HR(100)).</title>
        <authorList>
            <person name="Spring S."/>
            <person name="Nolan M."/>
            <person name="Lapidus A."/>
            <person name="Glavina Del Rio T."/>
            <person name="Copeland A."/>
            <person name="Tice H."/>
            <person name="Cheng J.F."/>
            <person name="Lucas S."/>
            <person name="Land M."/>
            <person name="Chen F."/>
            <person name="Bruce D."/>
            <person name="Goodwin L."/>
            <person name="Pitluck S."/>
            <person name="Ivanova N."/>
            <person name="Mavromatis K."/>
            <person name="Mikhailova N."/>
            <person name="Pati A."/>
            <person name="Chen A."/>
            <person name="Palaniappan K."/>
            <person name="Hauser L."/>
            <person name="Chang Y.J."/>
            <person name="Jeffries C.D."/>
            <person name="Munk C."/>
            <person name="Kiss H."/>
            <person name="Chain P."/>
            <person name="Han C."/>
            <person name="Brettin T."/>
            <person name="Detter J.C."/>
            <person name="Schuler E."/>
            <person name="Goker M."/>
            <person name="Rohde M."/>
            <person name="Bristow J."/>
            <person name="Eisen J.A."/>
            <person name="Markowitz V."/>
            <person name="Hugenholtz P."/>
            <person name="Kyrpides N.C."/>
            <person name="Klenk H.P."/>
        </authorList>
    </citation>
    <scope>NUCLEOTIDE SEQUENCE [LARGE SCALE GENOMIC DNA]</scope>
    <source>
        <strain evidence="5 6">DSM 5692</strain>
    </source>
</reference>
<proteinExistence type="predicted"/>
<dbReference type="InterPro" id="IPR017896">
    <property type="entry name" value="4Fe4S_Fe-S-bd"/>
</dbReference>
<protein>
    <submittedName>
        <fullName evidence="5">4Fe-4S ferredoxin iron-sulfur binding domain protein</fullName>
    </submittedName>
</protein>
<dbReference type="EMBL" id="CP001734">
    <property type="protein sequence ID" value="ACV68568.1"/>
    <property type="molecule type" value="Genomic_DNA"/>
</dbReference>
<organism evidence="5 6">
    <name type="scientific">Desulfohalobium retbaense (strain ATCC 49708 / DSM 5692 / JCM 16813 / HR100)</name>
    <dbReference type="NCBI Taxonomy" id="485915"/>
    <lineage>
        <taxon>Bacteria</taxon>
        <taxon>Pseudomonadati</taxon>
        <taxon>Thermodesulfobacteriota</taxon>
        <taxon>Desulfovibrionia</taxon>
        <taxon>Desulfovibrionales</taxon>
        <taxon>Desulfohalobiaceae</taxon>
        <taxon>Desulfohalobium</taxon>
    </lineage>
</organism>
<dbReference type="PANTHER" id="PTHR42895">
    <property type="entry name" value="IRON-SULFUR CLUSTER-BINDING PROTEIN-RELATED"/>
    <property type="match status" value="1"/>
</dbReference>
<evidence type="ECO:0000256" key="3">
    <source>
        <dbReference type="ARBA" id="ARBA00023014"/>
    </source>
</evidence>
<dbReference type="PANTHER" id="PTHR42895:SF1">
    <property type="entry name" value="IRON-SULFUR CLUSTER PROTEIN"/>
    <property type="match status" value="1"/>
</dbReference>
<keyword evidence="6" id="KW-1185">Reference proteome</keyword>
<dbReference type="GO" id="GO:0046872">
    <property type="term" value="F:metal ion binding"/>
    <property type="evidence" value="ECO:0007669"/>
    <property type="project" value="UniProtKB-KW"/>
</dbReference>
<dbReference type="RefSeq" id="WP_015751715.1">
    <property type="nucleotide sequence ID" value="NC_013223.1"/>
</dbReference>
<evidence type="ECO:0000256" key="2">
    <source>
        <dbReference type="ARBA" id="ARBA00023004"/>
    </source>
</evidence>
<accession>C8X2C1</accession>
<dbReference type="Gene3D" id="3.30.70.20">
    <property type="match status" value="1"/>
</dbReference>
<dbReference type="STRING" id="485915.Dret_1280"/>
<keyword evidence="1" id="KW-0479">Metal-binding</keyword>
<reference evidence="6" key="1">
    <citation type="submission" date="2009-09" db="EMBL/GenBank/DDBJ databases">
        <title>The complete chromosome of Desulfohalobium retbaense DSM 5692.</title>
        <authorList>
            <consortium name="US DOE Joint Genome Institute (JGI-PGF)"/>
            <person name="Lucas S."/>
            <person name="Copeland A."/>
            <person name="Lapidus A."/>
            <person name="Glavina del Rio T."/>
            <person name="Dalin E."/>
            <person name="Tice H."/>
            <person name="Bruce D."/>
            <person name="Goodwin L."/>
            <person name="Pitluck S."/>
            <person name="Kyrpides N."/>
            <person name="Mavromatis K."/>
            <person name="Ivanova N."/>
            <person name="Mikhailova N."/>
            <person name="Munk A.C."/>
            <person name="Brettin T."/>
            <person name="Detter J.C."/>
            <person name="Han C."/>
            <person name="Tapia R."/>
            <person name="Larimer F."/>
            <person name="Land M."/>
            <person name="Hauser L."/>
            <person name="Markowitz V."/>
            <person name="Cheng J.-F."/>
            <person name="Hugenholtz P."/>
            <person name="Woyke T."/>
            <person name="Wu D."/>
            <person name="Spring S."/>
            <person name="Klenk H.-P."/>
            <person name="Eisen J.A."/>
        </authorList>
    </citation>
    <scope>NUCLEOTIDE SEQUENCE [LARGE SCALE GENOMIC DNA]</scope>
    <source>
        <strain evidence="6">DSM 5692</strain>
    </source>
</reference>
<dbReference type="eggNOG" id="COG1145">
    <property type="taxonomic scope" value="Bacteria"/>
</dbReference>
<evidence type="ECO:0000256" key="1">
    <source>
        <dbReference type="ARBA" id="ARBA00022723"/>
    </source>
</evidence>
<dbReference type="InterPro" id="IPR052911">
    <property type="entry name" value="Corrinoid_activation_enz"/>
</dbReference>
<dbReference type="GO" id="GO:0051536">
    <property type="term" value="F:iron-sulfur cluster binding"/>
    <property type="evidence" value="ECO:0007669"/>
    <property type="project" value="UniProtKB-KW"/>
</dbReference>
<dbReference type="PROSITE" id="PS51379">
    <property type="entry name" value="4FE4S_FER_2"/>
    <property type="match status" value="2"/>
</dbReference>
<feature type="domain" description="4Fe-4S ferredoxin-type" evidence="4">
    <location>
        <begin position="6"/>
        <end position="35"/>
    </location>
</feature>
<dbReference type="PROSITE" id="PS00198">
    <property type="entry name" value="4FE4S_FER_1"/>
    <property type="match status" value="1"/>
</dbReference>
<name>C8X2C1_DESRD</name>
<evidence type="ECO:0000313" key="5">
    <source>
        <dbReference type="EMBL" id="ACV68568.1"/>
    </source>
</evidence>
<dbReference type="Pfam" id="PF12837">
    <property type="entry name" value="Fer4_6"/>
    <property type="match status" value="1"/>
</dbReference>
<dbReference type="OrthoDB" id="9795268at2"/>
<dbReference type="SUPFAM" id="SSF54862">
    <property type="entry name" value="4Fe-4S ferredoxins"/>
    <property type="match status" value="1"/>
</dbReference>
<dbReference type="HOGENOM" id="CLU_074768_0_0_7"/>
<evidence type="ECO:0000259" key="4">
    <source>
        <dbReference type="PROSITE" id="PS51379"/>
    </source>
</evidence>
<dbReference type="InterPro" id="IPR017900">
    <property type="entry name" value="4Fe4S_Fe_S_CS"/>
</dbReference>
<feature type="domain" description="4Fe-4S ferredoxin-type" evidence="4">
    <location>
        <begin position="36"/>
        <end position="65"/>
    </location>
</feature>
<keyword evidence="2" id="KW-0408">Iron</keyword>
<dbReference type="KEGG" id="drt:Dret_1280"/>
<evidence type="ECO:0000313" key="6">
    <source>
        <dbReference type="Proteomes" id="UP000001052"/>
    </source>
</evidence>
<gene>
    <name evidence="5" type="ordered locus">Dret_1280</name>
</gene>
<sequence length="249" mass="26753">MKTTRKIIHIDEDLCDGCGQCVPSCEEGAIQIVNGKAKLVADKYCDGLGNCLGECPQGAITMIEREADPFDEKAVEELLAAQGRAVQQPSSGGCPSRQLHSFSPCQQANAPTTQSGSSLSHWPVQIRLVPAHAPFLDQADLLVTADCAPVACGEYHSLLQGKVALLGCPKFDNAEEYIAKFVEIFTKADIRSVTVLHMEVPCCSGLPKIVAEARRRTGVEVPVENVLVSTRGEILSREPLPGQELVMAQ</sequence>
<dbReference type="AlphaFoldDB" id="C8X2C1"/>
<keyword evidence="3" id="KW-0411">Iron-sulfur</keyword>